<dbReference type="Proteomes" id="UP000199251">
    <property type="component" value="Unassembled WGS sequence"/>
</dbReference>
<name>A0A0E4CNW8_MYCLN</name>
<feature type="domain" description="PPE" evidence="3">
    <location>
        <begin position="2"/>
        <end position="164"/>
    </location>
</feature>
<sequence length="410" mass="40332">MDFALLPPEVNSGLMYAGPGSGPLLEAAAGWDALAAQLESTASGYAAQLAGLTGQAWSGPSSLLMSAAATPYVEWLSTAAAQAAQTGAQASAAAAAYEAAFAMTVPPPVIAANRAQLIALVATNFFGQNTPAIAATEAQYMQMWVQDATAMYGYAADSEIASTLTSFDDPPQTTNPAGQGAQTQAQTMAQTTEDATSATQQVATSNATMHTLSSATTDTVGPVAPDQTVTAPPGSTITLGTNTGMLINSGEITVTGPGTNLITYGSVIVNPGSTIHTIIDCSADGVLIPGGVDFTAGANPVVLTPGSFQEVLVALVNGSATLPGVAGGQAAIQTFANTATAIVGPAGASITNAFGTVTIASVTPIAPSSSSAVGAAPVSGLAAPGLAGTAAIQPQLNADGLLEWAQTVAS</sequence>
<dbReference type="InterPro" id="IPR000030">
    <property type="entry name" value="PPE_dom"/>
</dbReference>
<gene>
    <name evidence="4" type="ORF">BN1232_03446</name>
</gene>
<evidence type="ECO:0000259" key="3">
    <source>
        <dbReference type="Pfam" id="PF00823"/>
    </source>
</evidence>
<accession>A0A0E4CNW8</accession>
<organism evidence="4 5">
    <name type="scientific">Mycobacterium lentiflavum</name>
    <dbReference type="NCBI Taxonomy" id="141349"/>
    <lineage>
        <taxon>Bacteria</taxon>
        <taxon>Bacillati</taxon>
        <taxon>Actinomycetota</taxon>
        <taxon>Actinomycetes</taxon>
        <taxon>Mycobacteriales</taxon>
        <taxon>Mycobacteriaceae</taxon>
        <taxon>Mycobacterium</taxon>
        <taxon>Mycobacterium simiae complex</taxon>
    </lineage>
</organism>
<proteinExistence type="inferred from homology"/>
<dbReference type="FunFam" id="1.20.1260.20:FF:000001">
    <property type="entry name" value="PPE family protein PPE41"/>
    <property type="match status" value="1"/>
</dbReference>
<evidence type="ECO:0000313" key="5">
    <source>
        <dbReference type="Proteomes" id="UP000199251"/>
    </source>
</evidence>
<evidence type="ECO:0000313" key="4">
    <source>
        <dbReference type="EMBL" id="CQD16010.1"/>
    </source>
</evidence>
<feature type="region of interest" description="Disordered" evidence="2">
    <location>
        <begin position="164"/>
        <end position="195"/>
    </location>
</feature>
<feature type="region of interest" description="Disordered" evidence="2">
    <location>
        <begin position="215"/>
        <end position="235"/>
    </location>
</feature>
<feature type="compositionally biased region" description="Low complexity" evidence="2">
    <location>
        <begin position="172"/>
        <end position="195"/>
    </location>
</feature>
<dbReference type="STRING" id="141349.BN1232_03446"/>
<dbReference type="OrthoDB" id="4752399at2"/>
<comment type="similarity">
    <text evidence="1">Belongs to the mycobacterial PPE family.</text>
</comment>
<dbReference type="EMBL" id="CTEE01000001">
    <property type="protein sequence ID" value="CQD16010.1"/>
    <property type="molecule type" value="Genomic_DNA"/>
</dbReference>
<evidence type="ECO:0000256" key="2">
    <source>
        <dbReference type="SAM" id="MobiDB-lite"/>
    </source>
</evidence>
<dbReference type="PANTHER" id="PTHR46766:SF1">
    <property type="entry name" value="GLUTAMINE-RICH PROTEIN 2"/>
    <property type="match status" value="1"/>
</dbReference>
<dbReference type="InterPro" id="IPR038332">
    <property type="entry name" value="PPE_sf"/>
</dbReference>
<reference evidence="4 5" key="1">
    <citation type="submission" date="2015-03" db="EMBL/GenBank/DDBJ databases">
        <authorList>
            <person name="Urmite Genomes"/>
        </authorList>
    </citation>
    <scope>NUCLEOTIDE SEQUENCE [LARGE SCALE GENOMIC DNA]</scope>
    <source>
        <strain evidence="4 5">CSUR P1491</strain>
    </source>
</reference>
<dbReference type="PANTHER" id="PTHR46766">
    <property type="entry name" value="GLUTAMINE-RICH PROTEIN 2"/>
    <property type="match status" value="1"/>
</dbReference>
<protein>
    <submittedName>
        <fullName evidence="4">PPE family protein</fullName>
    </submittedName>
</protein>
<dbReference type="SUPFAM" id="SSF140459">
    <property type="entry name" value="PE/PPE dimer-like"/>
    <property type="match status" value="1"/>
</dbReference>
<dbReference type="GO" id="GO:0052572">
    <property type="term" value="P:response to host immune response"/>
    <property type="evidence" value="ECO:0007669"/>
    <property type="project" value="TreeGrafter"/>
</dbReference>
<dbReference type="Gene3D" id="1.20.1260.20">
    <property type="entry name" value="PPE superfamily"/>
    <property type="match status" value="1"/>
</dbReference>
<dbReference type="RefSeq" id="WP_090603348.1">
    <property type="nucleotide sequence ID" value="NZ_CTEE01000001.1"/>
</dbReference>
<dbReference type="AlphaFoldDB" id="A0A0E4CNW8"/>
<dbReference type="Pfam" id="PF00823">
    <property type="entry name" value="PPE"/>
    <property type="match status" value="1"/>
</dbReference>
<evidence type="ECO:0000256" key="1">
    <source>
        <dbReference type="ARBA" id="ARBA00010652"/>
    </source>
</evidence>